<dbReference type="AlphaFoldDB" id="A0A2L1U484"/>
<evidence type="ECO:0000259" key="1">
    <source>
        <dbReference type="Pfam" id="PF06114"/>
    </source>
</evidence>
<reference evidence="3" key="1">
    <citation type="submission" date="2017-02" db="EMBL/GenBank/DDBJ databases">
        <title>Delineation of Paenibacillus larvae strains originating from foulbrood outbreaks.</title>
        <authorList>
            <person name="Beims H."/>
            <person name="Bunk B."/>
            <person name="Sproeer C."/>
            <person name="Mohr K.I."/>
            <person name="Pradella S."/>
            <person name="Guenther G."/>
            <person name="Rohde M."/>
            <person name="von der Ohe W."/>
            <person name="Steinert M."/>
        </authorList>
    </citation>
    <scope>NUCLEOTIDE SEQUENCE [LARGE SCALE GENOMIC DNA]</scope>
    <source>
        <strain evidence="3">Eric_III</strain>
    </source>
</reference>
<dbReference type="Proteomes" id="UP000239833">
    <property type="component" value="Chromosome"/>
</dbReference>
<gene>
    <name evidence="2" type="ORF">ERICIII_03616</name>
</gene>
<protein>
    <submittedName>
        <fullName evidence="2">Putative phage DNA-binding protein</fullName>
    </submittedName>
</protein>
<dbReference type="InterPro" id="IPR010359">
    <property type="entry name" value="IrrE_HExxH"/>
</dbReference>
<evidence type="ECO:0000313" key="3">
    <source>
        <dbReference type="Proteomes" id="UP000239833"/>
    </source>
</evidence>
<sequence length="353" mass="40553">MNTHLTVTMMTMMTMISKPDFKKAEWAAYKLLYDNGINQLPVKVKELAKIYPNLKIKTYSWFGKESGKSIDEVCSFAHSNEGCCYYKRDVHQYIILYNDTVKNKGRIRWTVAHELGHFILKHNEITDKPVLARSSLTKTEYETFEKEADCFARSLLAPQSVLLALERLALSDVKELCNLSKEASINTLKFLNEGKKLGRKFDSNDALVKRFSGFIFAKNNEHQCRNCKCVFICCNPSYCPVCGSKKLKHKKGGTYMKYNGFTLDENGRALRCPKCDNEEISNGEYCKICGVNIVNRCTNRYFDNYTGEEIINCDKIAEGNARYCVHCGHKTTFFEKSLLDDWENTISDEDLPF</sequence>
<feature type="domain" description="IrrE N-terminal-like" evidence="1">
    <location>
        <begin position="88"/>
        <end position="183"/>
    </location>
</feature>
<dbReference type="InterPro" id="IPR052345">
    <property type="entry name" value="Rad_response_metalloprotease"/>
</dbReference>
<accession>A0A2L1U484</accession>
<evidence type="ECO:0000313" key="2">
    <source>
        <dbReference type="EMBL" id="AVF27726.1"/>
    </source>
</evidence>
<organism evidence="2 3">
    <name type="scientific">Paenibacillus larvae subsp. larvae</name>
    <dbReference type="NCBI Taxonomy" id="147375"/>
    <lineage>
        <taxon>Bacteria</taxon>
        <taxon>Bacillati</taxon>
        <taxon>Bacillota</taxon>
        <taxon>Bacilli</taxon>
        <taxon>Bacillales</taxon>
        <taxon>Paenibacillaceae</taxon>
        <taxon>Paenibacillus</taxon>
    </lineage>
</organism>
<keyword evidence="2" id="KW-0238">DNA-binding</keyword>
<dbReference type="PANTHER" id="PTHR43236:SF1">
    <property type="entry name" value="BLL7220 PROTEIN"/>
    <property type="match status" value="1"/>
</dbReference>
<dbReference type="Gene3D" id="1.10.10.2910">
    <property type="match status" value="1"/>
</dbReference>
<dbReference type="GO" id="GO:0003677">
    <property type="term" value="F:DNA binding"/>
    <property type="evidence" value="ECO:0007669"/>
    <property type="project" value="UniProtKB-KW"/>
</dbReference>
<dbReference type="PANTHER" id="PTHR43236">
    <property type="entry name" value="ANTITOXIN HIGA1"/>
    <property type="match status" value="1"/>
</dbReference>
<name>A0A2L1U484_9BACL</name>
<proteinExistence type="predicted"/>
<dbReference type="Pfam" id="PF06114">
    <property type="entry name" value="Peptidase_M78"/>
    <property type="match status" value="1"/>
</dbReference>
<dbReference type="EMBL" id="CP019655">
    <property type="protein sequence ID" value="AVF27726.1"/>
    <property type="molecule type" value="Genomic_DNA"/>
</dbReference>